<comment type="caution">
    <text evidence="1">The sequence shown here is derived from an EMBL/GenBank/DDBJ whole genome shotgun (WGS) entry which is preliminary data.</text>
</comment>
<accession>A0A9X2AEP9</accession>
<protein>
    <submittedName>
        <fullName evidence="1">Uncharacterized protein</fullName>
    </submittedName>
</protein>
<dbReference type="Proteomes" id="UP001139263">
    <property type="component" value="Unassembled WGS sequence"/>
</dbReference>
<gene>
    <name evidence="1" type="ORF">MM817_03092</name>
</gene>
<keyword evidence="2" id="KW-1185">Reference proteome</keyword>
<organism evidence="1 2">
    <name type="scientific">Sulfoacidibacillus ferrooxidans</name>
    <dbReference type="NCBI Taxonomy" id="2005001"/>
    <lineage>
        <taxon>Bacteria</taxon>
        <taxon>Bacillati</taxon>
        <taxon>Bacillota</taxon>
        <taxon>Bacilli</taxon>
        <taxon>Bacillales</taxon>
        <taxon>Alicyclobacillaceae</taxon>
        <taxon>Sulfoacidibacillus</taxon>
    </lineage>
</organism>
<name>A0A9X2AEP9_9BACL</name>
<proteinExistence type="predicted"/>
<evidence type="ECO:0000313" key="1">
    <source>
        <dbReference type="EMBL" id="MCI0184795.1"/>
    </source>
</evidence>
<dbReference type="EMBL" id="JALBUF010000026">
    <property type="protein sequence ID" value="MCI0184795.1"/>
    <property type="molecule type" value="Genomic_DNA"/>
</dbReference>
<evidence type="ECO:0000313" key="2">
    <source>
        <dbReference type="Proteomes" id="UP001139263"/>
    </source>
</evidence>
<sequence length="35" mass="3746">MLINTELKIIGAVLAIASAVGVIKKQRKVIAQNLK</sequence>
<dbReference type="AlphaFoldDB" id="A0A9X2AEP9"/>
<reference evidence="1" key="1">
    <citation type="submission" date="2022-03" db="EMBL/GenBank/DDBJ databases">
        <title>Draft Genome Sequence of Firmicute Strain S0AB, a Heterotrophic Iron/Sulfur-Oxidizing Extreme Acidophile.</title>
        <authorList>
            <person name="Vergara E."/>
            <person name="Pakostova E."/>
            <person name="Johnson D.B."/>
            <person name="Holmes D.S."/>
        </authorList>
    </citation>
    <scope>NUCLEOTIDE SEQUENCE</scope>
    <source>
        <strain evidence="1">S0AB</strain>
    </source>
</reference>